<evidence type="ECO:0000313" key="4">
    <source>
        <dbReference type="EnsemblMetazoa" id="G4828.1:cds"/>
    </source>
</evidence>
<dbReference type="PANTHER" id="PTHR21292:SF1">
    <property type="entry name" value="EXOCYST COMPLEX COMPONENT 3"/>
    <property type="match status" value="1"/>
</dbReference>
<evidence type="ECO:0000256" key="1">
    <source>
        <dbReference type="ARBA" id="ARBA00009447"/>
    </source>
</evidence>
<proteinExistence type="inferred from homology"/>
<dbReference type="InterPro" id="IPR042532">
    <property type="entry name" value="EXOC3/Sec6_C"/>
</dbReference>
<dbReference type="AlphaFoldDB" id="A0A8W8N990"/>
<protein>
    <submittedName>
        <fullName evidence="4">Uncharacterized protein</fullName>
    </submittedName>
</protein>
<evidence type="ECO:0000256" key="3">
    <source>
        <dbReference type="ARBA" id="ARBA00022483"/>
    </source>
</evidence>
<name>A0A8W8N990_MAGGI</name>
<keyword evidence="3" id="KW-0268">Exocytosis</keyword>
<dbReference type="GO" id="GO:0006887">
    <property type="term" value="P:exocytosis"/>
    <property type="evidence" value="ECO:0007669"/>
    <property type="project" value="UniProtKB-KW"/>
</dbReference>
<comment type="similarity">
    <text evidence="1">Belongs to the SEC6 family.</text>
</comment>
<evidence type="ECO:0000256" key="2">
    <source>
        <dbReference type="ARBA" id="ARBA00022448"/>
    </source>
</evidence>
<dbReference type="PANTHER" id="PTHR21292">
    <property type="entry name" value="EXOCYST COMPLEX COMPONENT SEC6-RELATED"/>
    <property type="match status" value="1"/>
</dbReference>
<accession>A0A8W8N990</accession>
<dbReference type="InterPro" id="IPR010326">
    <property type="entry name" value="EXOC3/Sec6"/>
</dbReference>
<dbReference type="GO" id="GO:0000149">
    <property type="term" value="F:SNARE binding"/>
    <property type="evidence" value="ECO:0007669"/>
    <property type="project" value="TreeGrafter"/>
</dbReference>
<sequence>MFQVLPMLAEVLRLRDSSMMSLELTGLVTKYPDMRPEQLVNLLICRGDLSRADARQIVSDTIGEDDPQKKRPLGIFTEIPS</sequence>
<evidence type="ECO:0000313" key="5">
    <source>
        <dbReference type="Proteomes" id="UP000005408"/>
    </source>
</evidence>
<dbReference type="EnsemblMetazoa" id="G4828.1">
    <property type="protein sequence ID" value="G4828.1:cds"/>
    <property type="gene ID" value="G4828"/>
</dbReference>
<dbReference type="Proteomes" id="UP000005408">
    <property type="component" value="Unassembled WGS sequence"/>
</dbReference>
<reference evidence="4" key="1">
    <citation type="submission" date="2022-08" db="UniProtKB">
        <authorList>
            <consortium name="EnsemblMetazoa"/>
        </authorList>
    </citation>
    <scope>IDENTIFICATION</scope>
    <source>
        <strain evidence="4">05x7-T-G4-1.051#20</strain>
    </source>
</reference>
<keyword evidence="2" id="KW-0813">Transport</keyword>
<keyword evidence="5" id="KW-1185">Reference proteome</keyword>
<dbReference type="GO" id="GO:0051601">
    <property type="term" value="P:exocyst localization"/>
    <property type="evidence" value="ECO:0007669"/>
    <property type="project" value="TreeGrafter"/>
</dbReference>
<dbReference type="GO" id="GO:0000145">
    <property type="term" value="C:exocyst"/>
    <property type="evidence" value="ECO:0007669"/>
    <property type="project" value="InterPro"/>
</dbReference>
<dbReference type="OrthoDB" id="10047020at2759"/>
<dbReference type="Gene3D" id="1.10.357.70">
    <property type="entry name" value="Exocyst complex component Sec6, C-terminal domain"/>
    <property type="match status" value="1"/>
</dbReference>
<organism evidence="4 5">
    <name type="scientific">Magallana gigas</name>
    <name type="common">Pacific oyster</name>
    <name type="synonym">Crassostrea gigas</name>
    <dbReference type="NCBI Taxonomy" id="29159"/>
    <lineage>
        <taxon>Eukaryota</taxon>
        <taxon>Metazoa</taxon>
        <taxon>Spiralia</taxon>
        <taxon>Lophotrochozoa</taxon>
        <taxon>Mollusca</taxon>
        <taxon>Bivalvia</taxon>
        <taxon>Autobranchia</taxon>
        <taxon>Pteriomorphia</taxon>
        <taxon>Ostreida</taxon>
        <taxon>Ostreoidea</taxon>
        <taxon>Ostreidae</taxon>
        <taxon>Magallana</taxon>
    </lineage>
</organism>